<organism evidence="2 3">
    <name type="scientific">Favolaschia claudopus</name>
    <dbReference type="NCBI Taxonomy" id="2862362"/>
    <lineage>
        <taxon>Eukaryota</taxon>
        <taxon>Fungi</taxon>
        <taxon>Dikarya</taxon>
        <taxon>Basidiomycota</taxon>
        <taxon>Agaricomycotina</taxon>
        <taxon>Agaricomycetes</taxon>
        <taxon>Agaricomycetidae</taxon>
        <taxon>Agaricales</taxon>
        <taxon>Marasmiineae</taxon>
        <taxon>Mycenaceae</taxon>
        <taxon>Favolaschia</taxon>
    </lineage>
</organism>
<dbReference type="EMBL" id="JAWWNJ010000152">
    <property type="protein sequence ID" value="KAK6981194.1"/>
    <property type="molecule type" value="Genomic_DNA"/>
</dbReference>
<name>A0AAV9ZGB7_9AGAR</name>
<sequence>MELRALGQDILLHILIILDVYSLLQVSRLSHFYNDLVHIKQVWLAVLGRLGALGRVDLPADKVLDSLTSKEIIEQIKRAVVGPHTWHGQALPLIDVELSLDLNFLPLVCGLAPGGRYIFAMDTQQIQLFTIDSTQPLWSWKVMEQGPEGFPSLVQLQGLATGPIMSIVAMDLNGGTHILALKLDWESGLSSRILHLYTGVTVVCALSVWDNILVFEISAGLLLLNWVRMEYVLWKEPTHAEGSYAFSSGYLFHLTPLGVCVCPISSFDGLWRSLVDFQPDDIPSTPCVLNAPTAVRMVLPQYNGPGWKLLIAQGHPLHLDEYVIVLGRLRGNTKAVHRYRLKLSPIPLVSLQSTLEYPLQSVISDTGYGLMVTETDIVAFHPSRSKRNMFGLKKQIQTKLLPRPPQLATLGFYSGAVTTCAQSMNGSKLGIHKYI</sequence>
<proteinExistence type="predicted"/>
<dbReference type="SUPFAM" id="SSF81383">
    <property type="entry name" value="F-box domain"/>
    <property type="match status" value="1"/>
</dbReference>
<dbReference type="InterPro" id="IPR036047">
    <property type="entry name" value="F-box-like_dom_sf"/>
</dbReference>
<accession>A0AAV9ZGB7</accession>
<evidence type="ECO:0000313" key="2">
    <source>
        <dbReference type="EMBL" id="KAK6981194.1"/>
    </source>
</evidence>
<reference evidence="2 3" key="1">
    <citation type="journal article" date="2024" name="J Genomics">
        <title>Draft genome sequencing and assembly of Favolaschia claudopus CIRM-BRFM 2984 isolated from oak limbs.</title>
        <authorList>
            <person name="Navarro D."/>
            <person name="Drula E."/>
            <person name="Chaduli D."/>
            <person name="Cazenave R."/>
            <person name="Ahrendt S."/>
            <person name="Wang J."/>
            <person name="Lipzen A."/>
            <person name="Daum C."/>
            <person name="Barry K."/>
            <person name="Grigoriev I.V."/>
            <person name="Favel A."/>
            <person name="Rosso M.N."/>
            <person name="Martin F."/>
        </authorList>
    </citation>
    <scope>NUCLEOTIDE SEQUENCE [LARGE SCALE GENOMIC DNA]</scope>
    <source>
        <strain evidence="2 3">CIRM-BRFM 2984</strain>
    </source>
</reference>
<evidence type="ECO:0000259" key="1">
    <source>
        <dbReference type="PROSITE" id="PS50181"/>
    </source>
</evidence>
<protein>
    <recommendedName>
        <fullName evidence="1">F-box domain-containing protein</fullName>
    </recommendedName>
</protein>
<dbReference type="AlphaFoldDB" id="A0AAV9ZGB7"/>
<dbReference type="PROSITE" id="PS50181">
    <property type="entry name" value="FBOX"/>
    <property type="match status" value="1"/>
</dbReference>
<dbReference type="Proteomes" id="UP001362999">
    <property type="component" value="Unassembled WGS sequence"/>
</dbReference>
<gene>
    <name evidence="2" type="ORF">R3P38DRAFT_3114710</name>
</gene>
<dbReference type="InterPro" id="IPR001810">
    <property type="entry name" value="F-box_dom"/>
</dbReference>
<keyword evidence="3" id="KW-1185">Reference proteome</keyword>
<evidence type="ECO:0000313" key="3">
    <source>
        <dbReference type="Proteomes" id="UP001362999"/>
    </source>
</evidence>
<feature type="domain" description="F-box" evidence="1">
    <location>
        <begin position="1"/>
        <end position="46"/>
    </location>
</feature>
<comment type="caution">
    <text evidence="2">The sequence shown here is derived from an EMBL/GenBank/DDBJ whole genome shotgun (WGS) entry which is preliminary data.</text>
</comment>